<dbReference type="AlphaFoldDB" id="A0A0E9VZW3"/>
<dbReference type="EMBL" id="GBXM01025829">
    <property type="protein sequence ID" value="JAH82748.1"/>
    <property type="molecule type" value="Transcribed_RNA"/>
</dbReference>
<evidence type="ECO:0000313" key="1">
    <source>
        <dbReference type="EMBL" id="JAH82748.1"/>
    </source>
</evidence>
<accession>A0A0E9VZW3</accession>
<reference evidence="1" key="2">
    <citation type="journal article" date="2015" name="Fish Shellfish Immunol.">
        <title>Early steps in the European eel (Anguilla anguilla)-Vibrio vulnificus interaction in the gills: Role of the RtxA13 toxin.</title>
        <authorList>
            <person name="Callol A."/>
            <person name="Pajuelo D."/>
            <person name="Ebbesson L."/>
            <person name="Teles M."/>
            <person name="MacKenzie S."/>
            <person name="Amaro C."/>
        </authorList>
    </citation>
    <scope>NUCLEOTIDE SEQUENCE</scope>
</reference>
<organism evidence="1">
    <name type="scientific">Anguilla anguilla</name>
    <name type="common">European freshwater eel</name>
    <name type="synonym">Muraena anguilla</name>
    <dbReference type="NCBI Taxonomy" id="7936"/>
    <lineage>
        <taxon>Eukaryota</taxon>
        <taxon>Metazoa</taxon>
        <taxon>Chordata</taxon>
        <taxon>Craniata</taxon>
        <taxon>Vertebrata</taxon>
        <taxon>Euteleostomi</taxon>
        <taxon>Actinopterygii</taxon>
        <taxon>Neopterygii</taxon>
        <taxon>Teleostei</taxon>
        <taxon>Anguilliformes</taxon>
        <taxon>Anguillidae</taxon>
        <taxon>Anguilla</taxon>
    </lineage>
</organism>
<sequence length="20" mass="2288">MNVRRHRGLVSNECIFISGV</sequence>
<reference evidence="1" key="1">
    <citation type="submission" date="2014-11" db="EMBL/GenBank/DDBJ databases">
        <authorList>
            <person name="Amaro Gonzalez C."/>
        </authorList>
    </citation>
    <scope>NUCLEOTIDE SEQUENCE</scope>
</reference>
<proteinExistence type="predicted"/>
<protein>
    <submittedName>
        <fullName evidence="1">Uncharacterized protein</fullName>
    </submittedName>
</protein>
<name>A0A0E9VZW3_ANGAN</name>